<dbReference type="STRING" id="35570.A0A1I8PEC8"/>
<dbReference type="OrthoDB" id="5818798at2759"/>
<comment type="subcellular location">
    <subcellularLocation>
        <location evidence="1">Mitochondrion inner membrane</location>
        <topology evidence="1">Single-pass membrane protein</topology>
    </subcellularLocation>
</comment>
<gene>
    <name evidence="15" type="primary">106095729</name>
</gene>
<evidence type="ECO:0000313" key="16">
    <source>
        <dbReference type="Proteomes" id="UP000095300"/>
    </source>
</evidence>
<evidence type="ECO:0000256" key="13">
    <source>
        <dbReference type="ARBA" id="ARBA00030987"/>
    </source>
</evidence>
<keyword evidence="5" id="KW-0679">Respiratory chain</keyword>
<dbReference type="Pfam" id="PF07225">
    <property type="entry name" value="NDUF_B4"/>
    <property type="match status" value="1"/>
</dbReference>
<keyword evidence="4" id="KW-0813">Transport</keyword>
<proteinExistence type="inferred from homology"/>
<evidence type="ECO:0000256" key="4">
    <source>
        <dbReference type="ARBA" id="ARBA00022448"/>
    </source>
</evidence>
<dbReference type="PANTHER" id="PTHR15469">
    <property type="entry name" value="NADH-UBIQUINONE OXIDOREDUCTASE B15 SUBUNIT"/>
    <property type="match status" value="1"/>
</dbReference>
<evidence type="ECO:0000256" key="10">
    <source>
        <dbReference type="ARBA" id="ARBA00023128"/>
    </source>
</evidence>
<dbReference type="PANTHER" id="PTHR15469:SF0">
    <property type="entry name" value="NADH DEHYDROGENASE [UBIQUINONE] 1 BETA SUBCOMPLEX SUBUNIT 4"/>
    <property type="match status" value="1"/>
</dbReference>
<evidence type="ECO:0000256" key="1">
    <source>
        <dbReference type="ARBA" id="ARBA00004434"/>
    </source>
</evidence>
<evidence type="ECO:0000256" key="9">
    <source>
        <dbReference type="ARBA" id="ARBA00022989"/>
    </source>
</evidence>
<dbReference type="Proteomes" id="UP000095300">
    <property type="component" value="Unassembled WGS sequence"/>
</dbReference>
<evidence type="ECO:0000256" key="2">
    <source>
        <dbReference type="ARBA" id="ARBA00007260"/>
    </source>
</evidence>
<keyword evidence="9 14" id="KW-1133">Transmembrane helix</keyword>
<keyword evidence="16" id="KW-1185">Reference proteome</keyword>
<dbReference type="VEuPathDB" id="VectorBase:SCAU007285"/>
<dbReference type="EnsemblMetazoa" id="SCAU007285-RA">
    <property type="protein sequence ID" value="SCAU007285-PA"/>
    <property type="gene ID" value="SCAU007285"/>
</dbReference>
<evidence type="ECO:0000256" key="11">
    <source>
        <dbReference type="ARBA" id="ARBA00023136"/>
    </source>
</evidence>
<evidence type="ECO:0000256" key="6">
    <source>
        <dbReference type="ARBA" id="ARBA00022692"/>
    </source>
</evidence>
<keyword evidence="11 14" id="KW-0472">Membrane</keyword>
<dbReference type="KEGG" id="scac:106095729"/>
<name>A0A1I8PEC8_STOCA</name>
<accession>A0A1I8PEC8</accession>
<organism evidence="15 16">
    <name type="scientific">Stomoxys calcitrans</name>
    <name type="common">Stable fly</name>
    <name type="synonym">Conops calcitrans</name>
    <dbReference type="NCBI Taxonomy" id="35570"/>
    <lineage>
        <taxon>Eukaryota</taxon>
        <taxon>Metazoa</taxon>
        <taxon>Ecdysozoa</taxon>
        <taxon>Arthropoda</taxon>
        <taxon>Hexapoda</taxon>
        <taxon>Insecta</taxon>
        <taxon>Pterygota</taxon>
        <taxon>Neoptera</taxon>
        <taxon>Endopterygota</taxon>
        <taxon>Diptera</taxon>
        <taxon>Brachycera</taxon>
        <taxon>Muscomorpha</taxon>
        <taxon>Muscoidea</taxon>
        <taxon>Muscidae</taxon>
        <taxon>Stomoxys</taxon>
    </lineage>
</organism>
<evidence type="ECO:0000256" key="14">
    <source>
        <dbReference type="SAM" id="Phobius"/>
    </source>
</evidence>
<dbReference type="AlphaFoldDB" id="A0A1I8PEC8"/>
<keyword evidence="6 14" id="KW-0812">Transmembrane</keyword>
<keyword evidence="7" id="KW-0999">Mitochondrion inner membrane</keyword>
<dbReference type="InterPro" id="IPR009866">
    <property type="entry name" value="NADH_UbQ_OxRdtase_NDUFB4_su"/>
</dbReference>
<keyword evidence="10" id="KW-0496">Mitochondrion</keyword>
<feature type="transmembrane region" description="Helical" evidence="14">
    <location>
        <begin position="68"/>
        <end position="87"/>
    </location>
</feature>
<evidence type="ECO:0000256" key="12">
    <source>
        <dbReference type="ARBA" id="ARBA00030212"/>
    </source>
</evidence>
<evidence type="ECO:0000256" key="5">
    <source>
        <dbReference type="ARBA" id="ARBA00022660"/>
    </source>
</evidence>
<comment type="similarity">
    <text evidence="2">Belongs to the complex I NDUFB4 subunit family.</text>
</comment>
<evidence type="ECO:0000256" key="3">
    <source>
        <dbReference type="ARBA" id="ARBA00018681"/>
    </source>
</evidence>
<sequence length="114" mass="13253">MGDLSKAEKDFLMRKHEQTMKLRAEFLKNSSNPFRHATGEGGTLFDAGLSRFQAMRVNYFEHFKPTGHAFRIGMGVVVLPIALYAWAMKAERDCREQQYRNGEVAYKDRLFKFI</sequence>
<evidence type="ECO:0000256" key="7">
    <source>
        <dbReference type="ARBA" id="ARBA00022792"/>
    </source>
</evidence>
<evidence type="ECO:0000313" key="15">
    <source>
        <dbReference type="EnsemblMetazoa" id="SCAU007285-PA"/>
    </source>
</evidence>
<reference evidence="15" key="1">
    <citation type="submission" date="2020-05" db="UniProtKB">
        <authorList>
            <consortium name="EnsemblMetazoa"/>
        </authorList>
    </citation>
    <scope>IDENTIFICATION</scope>
    <source>
        <strain evidence="15">USDA</strain>
    </source>
</reference>
<keyword evidence="8" id="KW-0249">Electron transport</keyword>
<dbReference type="GO" id="GO:0005743">
    <property type="term" value="C:mitochondrial inner membrane"/>
    <property type="evidence" value="ECO:0007669"/>
    <property type="project" value="UniProtKB-SubCell"/>
</dbReference>
<evidence type="ECO:0000256" key="8">
    <source>
        <dbReference type="ARBA" id="ARBA00022982"/>
    </source>
</evidence>
<protein>
    <recommendedName>
        <fullName evidence="3">NADH dehydrogenase [ubiquinone] 1 beta subcomplex subunit 4</fullName>
    </recommendedName>
    <alternativeName>
        <fullName evidence="12">Complex I-B15</fullName>
    </alternativeName>
    <alternativeName>
        <fullName evidence="13">NADH-ubiquinone oxidoreductase B15 subunit</fullName>
    </alternativeName>
</protein>